<dbReference type="Gene3D" id="1.10.10.10">
    <property type="entry name" value="Winged helix-like DNA-binding domain superfamily/Winged helix DNA-binding domain"/>
    <property type="match status" value="1"/>
</dbReference>
<gene>
    <name evidence="3" type="ORF">QFW96_25365</name>
</gene>
<evidence type="ECO:0000313" key="4">
    <source>
        <dbReference type="Proteomes" id="UP001237595"/>
    </source>
</evidence>
<dbReference type="PANTHER" id="PTHR33169:SF27">
    <property type="entry name" value="TRANSCRIPTIONAL REGULATOR PADR FAMILY PROTEIN"/>
    <property type="match status" value="1"/>
</dbReference>
<dbReference type="InterPro" id="IPR036388">
    <property type="entry name" value="WH-like_DNA-bd_sf"/>
</dbReference>
<organism evidence="3 4">
    <name type="scientific">Saccharopolyspora ipomoeae</name>
    <dbReference type="NCBI Taxonomy" id="3042027"/>
    <lineage>
        <taxon>Bacteria</taxon>
        <taxon>Bacillati</taxon>
        <taxon>Actinomycetota</taxon>
        <taxon>Actinomycetes</taxon>
        <taxon>Pseudonocardiales</taxon>
        <taxon>Pseudonocardiaceae</taxon>
        <taxon>Saccharopolyspora</taxon>
    </lineage>
</organism>
<dbReference type="RefSeq" id="WP_281458239.1">
    <property type="nucleotide sequence ID" value="NZ_JASAOF010000023.1"/>
</dbReference>
<dbReference type="PANTHER" id="PTHR33169">
    <property type="entry name" value="PADR-FAMILY TRANSCRIPTIONAL REGULATOR"/>
    <property type="match status" value="1"/>
</dbReference>
<protein>
    <submittedName>
        <fullName evidence="3">PadR family transcriptional regulator</fullName>
    </submittedName>
</protein>
<proteinExistence type="predicted"/>
<dbReference type="InterPro" id="IPR036390">
    <property type="entry name" value="WH_DNA-bd_sf"/>
</dbReference>
<dbReference type="InterPro" id="IPR005149">
    <property type="entry name" value="Tscrpt_reg_PadR_N"/>
</dbReference>
<reference evidence="3 4" key="1">
    <citation type="submission" date="2023-04" db="EMBL/GenBank/DDBJ databases">
        <title>Draft genome sequence of Saccharopolyspora sp. TS4A08 isolated from sweet potato rhizospheric soil.</title>
        <authorList>
            <person name="Suksaard P."/>
            <person name="Duangmal K."/>
        </authorList>
    </citation>
    <scope>NUCLEOTIDE SEQUENCE [LARGE SCALE GENOMIC DNA]</scope>
    <source>
        <strain evidence="3 4">TS4A08</strain>
    </source>
</reference>
<dbReference type="EMBL" id="JASAOF010000023">
    <property type="protein sequence ID" value="MDI2031977.1"/>
    <property type="molecule type" value="Genomic_DNA"/>
</dbReference>
<name>A0ABT6PVF4_9PSEU</name>
<comment type="caution">
    <text evidence="3">The sequence shown here is derived from an EMBL/GenBank/DDBJ whole genome shotgun (WGS) entry which is preliminary data.</text>
</comment>
<dbReference type="Proteomes" id="UP001237595">
    <property type="component" value="Unassembled WGS sequence"/>
</dbReference>
<evidence type="ECO:0000313" key="3">
    <source>
        <dbReference type="EMBL" id="MDI2031977.1"/>
    </source>
</evidence>
<accession>A0ABT6PVF4</accession>
<dbReference type="SUPFAM" id="SSF46785">
    <property type="entry name" value="Winged helix' DNA-binding domain"/>
    <property type="match status" value="1"/>
</dbReference>
<evidence type="ECO:0000259" key="2">
    <source>
        <dbReference type="Pfam" id="PF03551"/>
    </source>
</evidence>
<dbReference type="InterPro" id="IPR052509">
    <property type="entry name" value="Metal_resp_DNA-bind_regulator"/>
</dbReference>
<keyword evidence="4" id="KW-1185">Reference proteome</keyword>
<dbReference type="Pfam" id="PF03551">
    <property type="entry name" value="PadR"/>
    <property type="match status" value="1"/>
</dbReference>
<feature type="region of interest" description="Disordered" evidence="1">
    <location>
        <begin position="169"/>
        <end position="193"/>
    </location>
</feature>
<evidence type="ECO:0000256" key="1">
    <source>
        <dbReference type="SAM" id="MobiDB-lite"/>
    </source>
</evidence>
<sequence length="193" mass="21516">MDLALPEWTVLALLREESRHGFALAGLTARQGELGRVWHVPKPMIYRALDRLAKAELIAPSGVESDRGPSRTVFALTDSGRDAVEEWLHRPVEHVREIRSTLLMKLALLQRRQLGHEVLLRRQREVLEPIVTALDQERADGDGFTEVLMTWRYTSADAALRFVAELETQGGPGSQCGPGPQGSPARRRTHEGG</sequence>
<feature type="compositionally biased region" description="Gly residues" evidence="1">
    <location>
        <begin position="170"/>
        <end position="180"/>
    </location>
</feature>
<feature type="domain" description="Transcription regulator PadR N-terminal" evidence="2">
    <location>
        <begin position="10"/>
        <end position="85"/>
    </location>
</feature>